<dbReference type="EMBL" id="LEKV01001419">
    <property type="protein sequence ID" value="KVI07991.1"/>
    <property type="molecule type" value="Genomic_DNA"/>
</dbReference>
<dbReference type="GO" id="GO:0030246">
    <property type="term" value="F:carbohydrate binding"/>
    <property type="evidence" value="ECO:0007669"/>
    <property type="project" value="InterPro"/>
</dbReference>
<comment type="caution">
    <text evidence="1">The sequence shown here is derived from an EMBL/GenBank/DDBJ whole genome shotgun (WGS) entry which is preliminary data.</text>
</comment>
<sequence length="122" mass="13947">CSFWPHNFDYRLRVSLGPGGDFILTSRIRNTSTDGKPFLFTTAYHTYFPVQISVKFGWKDWSLELTIGEKKVVITKLLAAANKYDLNRLRRMCESHLCKDISVNSVGRSLALADCHHAIQLK</sequence>
<dbReference type="Gene3D" id="2.70.98.10">
    <property type="match status" value="1"/>
</dbReference>
<accession>A0A103YF71</accession>
<dbReference type="InterPro" id="IPR008183">
    <property type="entry name" value="Aldose_1/G6P_1-epimerase"/>
</dbReference>
<dbReference type="GO" id="GO:0005975">
    <property type="term" value="P:carbohydrate metabolic process"/>
    <property type="evidence" value="ECO:0007669"/>
    <property type="project" value="InterPro"/>
</dbReference>
<dbReference type="Proteomes" id="UP000243975">
    <property type="component" value="Unassembled WGS sequence"/>
</dbReference>
<evidence type="ECO:0000313" key="2">
    <source>
        <dbReference type="Proteomes" id="UP000243975"/>
    </source>
</evidence>
<dbReference type="SUPFAM" id="SSF74650">
    <property type="entry name" value="Galactose mutarotase-like"/>
    <property type="match status" value="1"/>
</dbReference>
<proteinExistence type="predicted"/>
<dbReference type="InterPro" id="IPR011013">
    <property type="entry name" value="Gal_mutarotase_sf_dom"/>
</dbReference>
<feature type="non-terminal residue" evidence="1">
    <location>
        <position position="122"/>
    </location>
</feature>
<dbReference type="InterPro" id="IPR014718">
    <property type="entry name" value="GH-type_carb-bd"/>
</dbReference>
<name>A0A103YF71_CYNCS</name>
<evidence type="ECO:0000313" key="1">
    <source>
        <dbReference type="EMBL" id="KVI07991.1"/>
    </source>
</evidence>
<keyword evidence="2" id="KW-1185">Reference proteome</keyword>
<dbReference type="Pfam" id="PF01263">
    <property type="entry name" value="Aldose_epim"/>
    <property type="match status" value="1"/>
</dbReference>
<organism evidence="1 2">
    <name type="scientific">Cynara cardunculus var. scolymus</name>
    <name type="common">Globe artichoke</name>
    <name type="synonym">Cynara scolymus</name>
    <dbReference type="NCBI Taxonomy" id="59895"/>
    <lineage>
        <taxon>Eukaryota</taxon>
        <taxon>Viridiplantae</taxon>
        <taxon>Streptophyta</taxon>
        <taxon>Embryophyta</taxon>
        <taxon>Tracheophyta</taxon>
        <taxon>Spermatophyta</taxon>
        <taxon>Magnoliopsida</taxon>
        <taxon>eudicotyledons</taxon>
        <taxon>Gunneridae</taxon>
        <taxon>Pentapetalae</taxon>
        <taxon>asterids</taxon>
        <taxon>campanulids</taxon>
        <taxon>Asterales</taxon>
        <taxon>Asteraceae</taxon>
        <taxon>Carduoideae</taxon>
        <taxon>Cardueae</taxon>
        <taxon>Carduinae</taxon>
        <taxon>Cynara</taxon>
    </lineage>
</organism>
<dbReference type="GO" id="GO:0016853">
    <property type="term" value="F:isomerase activity"/>
    <property type="evidence" value="ECO:0007669"/>
    <property type="project" value="InterPro"/>
</dbReference>
<feature type="non-terminal residue" evidence="1">
    <location>
        <position position="1"/>
    </location>
</feature>
<dbReference type="Gene3D" id="6.10.250.3030">
    <property type="match status" value="1"/>
</dbReference>
<gene>
    <name evidence="1" type="ORF">Ccrd_013643</name>
</gene>
<protein>
    <submittedName>
        <fullName evidence="1">Uncharacterized protein</fullName>
    </submittedName>
</protein>
<dbReference type="AlphaFoldDB" id="A0A103YF71"/>
<reference evidence="1 2" key="1">
    <citation type="journal article" date="2016" name="Sci. Rep.">
        <title>The genome sequence of the outbreeding globe artichoke constructed de novo incorporating a phase-aware low-pass sequencing strategy of F1 progeny.</title>
        <authorList>
            <person name="Scaglione D."/>
            <person name="Reyes-Chin-Wo S."/>
            <person name="Acquadro A."/>
            <person name="Froenicke L."/>
            <person name="Portis E."/>
            <person name="Beitel C."/>
            <person name="Tirone M."/>
            <person name="Mauro R."/>
            <person name="Lo Monaco A."/>
            <person name="Mauromicale G."/>
            <person name="Faccioli P."/>
            <person name="Cattivelli L."/>
            <person name="Rieseberg L."/>
            <person name="Michelmore R."/>
            <person name="Lanteri S."/>
        </authorList>
    </citation>
    <scope>NUCLEOTIDE SEQUENCE [LARGE SCALE GENOMIC DNA]</scope>
    <source>
        <strain evidence="1">2C</strain>
    </source>
</reference>
<dbReference type="Gramene" id="KVI07991">
    <property type="protein sequence ID" value="KVI07991"/>
    <property type="gene ID" value="Ccrd_013643"/>
</dbReference>